<dbReference type="InterPro" id="IPR011663">
    <property type="entry name" value="UTRA"/>
</dbReference>
<sequence length="247" mass="27190">MPELEEVRPKYLQIAGYIRDQIVRGDLPPGAEVPSERELAADWKVARPTASKALQALRQQGLVESRRGSGTFVRAVSAAPRARERFERAAAFGTMYADSESVVFPFVGIVGAPEYVVSALDLTPGSRVIRRERLISNDSGPVELSTSWFPEQFADVAPGLLIGERLRGGTLPYLADAAGVTAMYARDRVSAQSATKDQSSVLTVPANAPVLVYWLVAYDASDRPVQFDEAIYPENRWSFRQEYPINL</sequence>
<dbReference type="PANTHER" id="PTHR44846:SF17">
    <property type="entry name" value="GNTR-FAMILY TRANSCRIPTIONAL REGULATOR"/>
    <property type="match status" value="1"/>
</dbReference>
<dbReference type="InterPro" id="IPR036390">
    <property type="entry name" value="WH_DNA-bd_sf"/>
</dbReference>
<dbReference type="PANTHER" id="PTHR44846">
    <property type="entry name" value="MANNOSYL-D-GLYCERATE TRANSPORT/METABOLISM SYSTEM REPRESSOR MNGR-RELATED"/>
    <property type="match status" value="1"/>
</dbReference>
<proteinExistence type="predicted"/>
<dbReference type="InterPro" id="IPR000524">
    <property type="entry name" value="Tscrpt_reg_HTH_GntR"/>
</dbReference>
<dbReference type="Proteomes" id="UP000239874">
    <property type="component" value="Unassembled WGS sequence"/>
</dbReference>
<gene>
    <name evidence="5" type="ORF">C5E45_03340</name>
</gene>
<dbReference type="Gene3D" id="1.10.10.10">
    <property type="entry name" value="Winged helix-like DNA-binding domain superfamily/Winged helix DNA-binding domain"/>
    <property type="match status" value="1"/>
</dbReference>
<dbReference type="InterPro" id="IPR028978">
    <property type="entry name" value="Chorismate_lyase_/UTRA_dom_sf"/>
</dbReference>
<dbReference type="GO" id="GO:0045892">
    <property type="term" value="P:negative regulation of DNA-templated transcription"/>
    <property type="evidence" value="ECO:0007669"/>
    <property type="project" value="TreeGrafter"/>
</dbReference>
<evidence type="ECO:0000313" key="6">
    <source>
        <dbReference type="Proteomes" id="UP000239874"/>
    </source>
</evidence>
<feature type="domain" description="HTH gntR-type" evidence="4">
    <location>
        <begin position="8"/>
        <end position="76"/>
    </location>
</feature>
<evidence type="ECO:0000256" key="2">
    <source>
        <dbReference type="ARBA" id="ARBA00023125"/>
    </source>
</evidence>
<dbReference type="InterPro" id="IPR036388">
    <property type="entry name" value="WH-like_DNA-bd_sf"/>
</dbReference>
<dbReference type="Pfam" id="PF00392">
    <property type="entry name" value="GntR"/>
    <property type="match status" value="1"/>
</dbReference>
<dbReference type="SMART" id="SM00866">
    <property type="entry name" value="UTRA"/>
    <property type="match status" value="1"/>
</dbReference>
<dbReference type="CDD" id="cd07377">
    <property type="entry name" value="WHTH_GntR"/>
    <property type="match status" value="1"/>
</dbReference>
<organism evidence="5 6">
    <name type="scientific">Nocardia nova</name>
    <dbReference type="NCBI Taxonomy" id="37330"/>
    <lineage>
        <taxon>Bacteria</taxon>
        <taxon>Bacillati</taxon>
        <taxon>Actinomycetota</taxon>
        <taxon>Actinomycetes</taxon>
        <taxon>Mycobacteriales</taxon>
        <taxon>Nocardiaceae</taxon>
        <taxon>Nocardia</taxon>
    </lineage>
</organism>
<dbReference type="InterPro" id="IPR050679">
    <property type="entry name" value="Bact_HTH_transcr_reg"/>
</dbReference>
<dbReference type="GO" id="GO:0003700">
    <property type="term" value="F:DNA-binding transcription factor activity"/>
    <property type="evidence" value="ECO:0007669"/>
    <property type="project" value="InterPro"/>
</dbReference>
<keyword evidence="2" id="KW-0238">DNA-binding</keyword>
<dbReference type="SUPFAM" id="SSF64288">
    <property type="entry name" value="Chorismate lyase-like"/>
    <property type="match status" value="1"/>
</dbReference>
<dbReference type="AlphaFoldDB" id="A0A2S6AYF5"/>
<keyword evidence="3" id="KW-0804">Transcription</keyword>
<dbReference type="RefSeq" id="WP_104373827.1">
    <property type="nucleotide sequence ID" value="NZ_PSZC01000001.1"/>
</dbReference>
<comment type="caution">
    <text evidence="5">The sequence shown here is derived from an EMBL/GenBank/DDBJ whole genome shotgun (WGS) entry which is preliminary data.</text>
</comment>
<dbReference type="PROSITE" id="PS50949">
    <property type="entry name" value="HTH_GNTR"/>
    <property type="match status" value="1"/>
</dbReference>
<protein>
    <submittedName>
        <fullName evidence="5">GntR family transcriptional regulator</fullName>
    </submittedName>
</protein>
<accession>A0A2S6AYF5</accession>
<dbReference type="OrthoDB" id="9802328at2"/>
<dbReference type="Pfam" id="PF07702">
    <property type="entry name" value="UTRA"/>
    <property type="match status" value="1"/>
</dbReference>
<dbReference type="SUPFAM" id="SSF46785">
    <property type="entry name" value="Winged helix' DNA-binding domain"/>
    <property type="match status" value="1"/>
</dbReference>
<dbReference type="GO" id="GO:0003677">
    <property type="term" value="F:DNA binding"/>
    <property type="evidence" value="ECO:0007669"/>
    <property type="project" value="UniProtKB-KW"/>
</dbReference>
<dbReference type="SMART" id="SM00345">
    <property type="entry name" value="HTH_GNTR"/>
    <property type="match status" value="1"/>
</dbReference>
<dbReference type="EMBL" id="PSZC01000001">
    <property type="protein sequence ID" value="PPJ40269.1"/>
    <property type="molecule type" value="Genomic_DNA"/>
</dbReference>
<keyword evidence="1" id="KW-0805">Transcription regulation</keyword>
<dbReference type="PRINTS" id="PR00035">
    <property type="entry name" value="HTHGNTR"/>
</dbReference>
<evidence type="ECO:0000256" key="1">
    <source>
        <dbReference type="ARBA" id="ARBA00023015"/>
    </source>
</evidence>
<name>A0A2S6AYF5_9NOCA</name>
<evidence type="ECO:0000259" key="4">
    <source>
        <dbReference type="PROSITE" id="PS50949"/>
    </source>
</evidence>
<reference evidence="5 6" key="1">
    <citation type="submission" date="2018-02" db="EMBL/GenBank/DDBJ databases">
        <title>8 Nocardia nova and 1 Nocardia cyriacigeorgica strain used for evolution to TMP-SMX.</title>
        <authorList>
            <person name="Mehta H."/>
            <person name="Weng J."/>
            <person name="Shamoo Y."/>
        </authorList>
    </citation>
    <scope>NUCLEOTIDE SEQUENCE [LARGE SCALE GENOMIC DNA]</scope>
    <source>
        <strain evidence="5 6">MDA3139</strain>
    </source>
</reference>
<evidence type="ECO:0000313" key="5">
    <source>
        <dbReference type="EMBL" id="PPJ40269.1"/>
    </source>
</evidence>
<evidence type="ECO:0000256" key="3">
    <source>
        <dbReference type="ARBA" id="ARBA00023163"/>
    </source>
</evidence>
<dbReference type="Gene3D" id="3.40.1410.10">
    <property type="entry name" value="Chorismate lyase-like"/>
    <property type="match status" value="1"/>
</dbReference>